<dbReference type="AlphaFoldDB" id="A0A9P9EWA8"/>
<evidence type="ECO:0000313" key="3">
    <source>
        <dbReference type="Proteomes" id="UP000738349"/>
    </source>
</evidence>
<accession>A0A9P9EWA8</accession>
<dbReference type="OrthoDB" id="515692at2759"/>
<comment type="caution">
    <text evidence="2">The sequence shown here is derived from an EMBL/GenBank/DDBJ whole genome shotgun (WGS) entry which is preliminary data.</text>
</comment>
<dbReference type="InterPro" id="IPR056632">
    <property type="entry name" value="DUF7730"/>
</dbReference>
<dbReference type="EMBL" id="JAGMUV010000008">
    <property type="protein sequence ID" value="KAH7146530.1"/>
    <property type="molecule type" value="Genomic_DNA"/>
</dbReference>
<sequence length="278" mass="31818">MDTNLQSGHSQAPSAFFTKLNPDVRRLVYLQAFGNRRLHVGMDLSVGPASQKLQKQKWFENWWHYVCQKHCTSFPHYGCNDDDSPHLTGTNFLRTCKQGLEEATPVLYGTNTFCFKGYHVLFHFQQKTYPYFGFIKNIDCVLEHMAKVKPFKTAETESLQAFKDLVLVMRALPAISIVTLRLRIAPGRHRYMRVGEQLLYCSVIADLLYELQHVDVYLLLHLVLPAFLQPLVESNILKGLTIGVESIEFSDSNTGCASDELESSDDSSEFYDMFDDID</sequence>
<gene>
    <name evidence="2" type="ORF">EDB81DRAFT_934469</name>
</gene>
<dbReference type="Pfam" id="PF24864">
    <property type="entry name" value="DUF7730"/>
    <property type="match status" value="1"/>
</dbReference>
<keyword evidence="3" id="KW-1185">Reference proteome</keyword>
<evidence type="ECO:0000313" key="2">
    <source>
        <dbReference type="EMBL" id="KAH7146530.1"/>
    </source>
</evidence>
<evidence type="ECO:0000259" key="1">
    <source>
        <dbReference type="Pfam" id="PF24864"/>
    </source>
</evidence>
<protein>
    <recommendedName>
        <fullName evidence="1">DUF7730 domain-containing protein</fullName>
    </recommendedName>
</protein>
<reference evidence="2" key="1">
    <citation type="journal article" date="2021" name="Nat. Commun.">
        <title>Genetic determinants of endophytism in the Arabidopsis root mycobiome.</title>
        <authorList>
            <person name="Mesny F."/>
            <person name="Miyauchi S."/>
            <person name="Thiergart T."/>
            <person name="Pickel B."/>
            <person name="Atanasova L."/>
            <person name="Karlsson M."/>
            <person name="Huettel B."/>
            <person name="Barry K.W."/>
            <person name="Haridas S."/>
            <person name="Chen C."/>
            <person name="Bauer D."/>
            <person name="Andreopoulos W."/>
            <person name="Pangilinan J."/>
            <person name="LaButti K."/>
            <person name="Riley R."/>
            <person name="Lipzen A."/>
            <person name="Clum A."/>
            <person name="Drula E."/>
            <person name="Henrissat B."/>
            <person name="Kohler A."/>
            <person name="Grigoriev I.V."/>
            <person name="Martin F.M."/>
            <person name="Hacquard S."/>
        </authorList>
    </citation>
    <scope>NUCLEOTIDE SEQUENCE</scope>
    <source>
        <strain evidence="2">MPI-CAGE-AT-0147</strain>
    </source>
</reference>
<organism evidence="2 3">
    <name type="scientific">Dactylonectria macrodidyma</name>
    <dbReference type="NCBI Taxonomy" id="307937"/>
    <lineage>
        <taxon>Eukaryota</taxon>
        <taxon>Fungi</taxon>
        <taxon>Dikarya</taxon>
        <taxon>Ascomycota</taxon>
        <taxon>Pezizomycotina</taxon>
        <taxon>Sordariomycetes</taxon>
        <taxon>Hypocreomycetidae</taxon>
        <taxon>Hypocreales</taxon>
        <taxon>Nectriaceae</taxon>
        <taxon>Dactylonectria</taxon>
    </lineage>
</organism>
<name>A0A9P9EWA8_9HYPO</name>
<feature type="domain" description="DUF7730" evidence="1">
    <location>
        <begin position="9"/>
        <end position="127"/>
    </location>
</feature>
<dbReference type="Proteomes" id="UP000738349">
    <property type="component" value="Unassembled WGS sequence"/>
</dbReference>
<proteinExistence type="predicted"/>